<dbReference type="GO" id="GO:0043022">
    <property type="term" value="F:ribosome binding"/>
    <property type="evidence" value="ECO:0007669"/>
    <property type="project" value="TreeGrafter"/>
</dbReference>
<reference evidence="5" key="1">
    <citation type="journal article" date="2014" name="Front. Microbiol.">
        <title>High frequency of phylogenetically diverse reductive dehalogenase-homologous genes in deep subseafloor sedimentary metagenomes.</title>
        <authorList>
            <person name="Kawai M."/>
            <person name="Futagami T."/>
            <person name="Toyoda A."/>
            <person name="Takaki Y."/>
            <person name="Nishi S."/>
            <person name="Hori S."/>
            <person name="Arai W."/>
            <person name="Tsubouchi T."/>
            <person name="Morono Y."/>
            <person name="Uchiyama I."/>
            <person name="Ito T."/>
            <person name="Fujiyama A."/>
            <person name="Inagaki F."/>
            <person name="Takami H."/>
        </authorList>
    </citation>
    <scope>NUCLEOTIDE SEQUENCE</scope>
    <source>
        <strain evidence="5">Expedition CK06-06</strain>
    </source>
</reference>
<evidence type="ECO:0000256" key="1">
    <source>
        <dbReference type="ARBA" id="ARBA00005439"/>
    </source>
</evidence>
<keyword evidence="3" id="KW-0648">Protein biosynthesis</keyword>
<evidence type="ECO:0000259" key="4">
    <source>
        <dbReference type="Pfam" id="PF00707"/>
    </source>
</evidence>
<dbReference type="SUPFAM" id="SSF55200">
    <property type="entry name" value="Translation initiation factor IF3, C-terminal domain"/>
    <property type="match status" value="1"/>
</dbReference>
<dbReference type="PANTHER" id="PTHR10938:SF0">
    <property type="entry name" value="TRANSLATION INITIATION FACTOR IF-3, MITOCHONDRIAL"/>
    <property type="match status" value="1"/>
</dbReference>
<organism evidence="5">
    <name type="scientific">marine sediment metagenome</name>
    <dbReference type="NCBI Taxonomy" id="412755"/>
    <lineage>
        <taxon>unclassified sequences</taxon>
        <taxon>metagenomes</taxon>
        <taxon>ecological metagenomes</taxon>
    </lineage>
</organism>
<dbReference type="InterPro" id="IPR036788">
    <property type="entry name" value="T_IF-3_C_sf"/>
</dbReference>
<dbReference type="EMBL" id="BARV01025687">
    <property type="protein sequence ID" value="GAI46062.1"/>
    <property type="molecule type" value="Genomic_DNA"/>
</dbReference>
<dbReference type="GO" id="GO:0032790">
    <property type="term" value="P:ribosome disassembly"/>
    <property type="evidence" value="ECO:0007669"/>
    <property type="project" value="TreeGrafter"/>
</dbReference>
<protein>
    <recommendedName>
        <fullName evidence="4">Translation initiation factor 3 C-terminal domain-containing protein</fullName>
    </recommendedName>
</protein>
<feature type="non-terminal residue" evidence="5">
    <location>
        <position position="1"/>
    </location>
</feature>
<dbReference type="Gene3D" id="3.30.110.10">
    <property type="entry name" value="Translation initiation factor 3 (IF-3), C-terminal domain"/>
    <property type="match status" value="1"/>
</dbReference>
<dbReference type="FunFam" id="3.30.110.10:FF:000001">
    <property type="entry name" value="Translation initiation factor IF-3"/>
    <property type="match status" value="1"/>
</dbReference>
<comment type="caution">
    <text evidence="5">The sequence shown here is derived from an EMBL/GenBank/DDBJ whole genome shotgun (WGS) entry which is preliminary data.</text>
</comment>
<keyword evidence="2" id="KW-0396">Initiation factor</keyword>
<accession>X1NPX3</accession>
<dbReference type="InterPro" id="IPR001288">
    <property type="entry name" value="Translation_initiation_fac_3"/>
</dbReference>
<dbReference type="NCBIfam" id="TIGR00168">
    <property type="entry name" value="infC"/>
    <property type="match status" value="1"/>
</dbReference>
<evidence type="ECO:0000313" key="5">
    <source>
        <dbReference type="EMBL" id="GAI46062.1"/>
    </source>
</evidence>
<dbReference type="GO" id="GO:0016020">
    <property type="term" value="C:membrane"/>
    <property type="evidence" value="ECO:0007669"/>
    <property type="project" value="TreeGrafter"/>
</dbReference>
<proteinExistence type="inferred from homology"/>
<dbReference type="InterPro" id="IPR019815">
    <property type="entry name" value="Translation_initiation_fac_3_C"/>
</dbReference>
<dbReference type="AlphaFoldDB" id="X1NPX3"/>
<dbReference type="GO" id="GO:0003743">
    <property type="term" value="F:translation initiation factor activity"/>
    <property type="evidence" value="ECO:0007669"/>
    <property type="project" value="UniProtKB-KW"/>
</dbReference>
<sequence>QHIIKIKGIRIKPRIEEHDYKTKLNHAREFLTKGNKVKWVLMFRGREMAHQELGRQLLDRIIQDTVDVSEVEKAPKKEGRFIFMVLTPK</sequence>
<gene>
    <name evidence="5" type="ORF">S06H3_41642</name>
</gene>
<evidence type="ECO:0000256" key="2">
    <source>
        <dbReference type="ARBA" id="ARBA00022540"/>
    </source>
</evidence>
<dbReference type="PANTHER" id="PTHR10938">
    <property type="entry name" value="TRANSLATION INITIATION FACTOR IF-3"/>
    <property type="match status" value="1"/>
</dbReference>
<dbReference type="GO" id="GO:0005829">
    <property type="term" value="C:cytosol"/>
    <property type="evidence" value="ECO:0007669"/>
    <property type="project" value="TreeGrafter"/>
</dbReference>
<name>X1NPX3_9ZZZZ</name>
<comment type="similarity">
    <text evidence="1">Belongs to the IF-3 family.</text>
</comment>
<dbReference type="Pfam" id="PF00707">
    <property type="entry name" value="IF3_C"/>
    <property type="match status" value="1"/>
</dbReference>
<feature type="domain" description="Translation initiation factor 3 C-terminal" evidence="4">
    <location>
        <begin position="4"/>
        <end position="89"/>
    </location>
</feature>
<evidence type="ECO:0000256" key="3">
    <source>
        <dbReference type="ARBA" id="ARBA00022917"/>
    </source>
</evidence>